<gene>
    <name evidence="1" type="ORF">HOLleu_34897</name>
</gene>
<protein>
    <submittedName>
        <fullName evidence="1">Uncharacterized protein</fullName>
    </submittedName>
</protein>
<reference evidence="1" key="1">
    <citation type="submission" date="2021-10" db="EMBL/GenBank/DDBJ databases">
        <title>Tropical sea cucumber genome reveals ecological adaptation and Cuvierian tubules defense mechanism.</title>
        <authorList>
            <person name="Chen T."/>
        </authorList>
    </citation>
    <scope>NUCLEOTIDE SEQUENCE</scope>
    <source>
        <strain evidence="1">Nanhai2018</strain>
        <tissue evidence="1">Muscle</tissue>
    </source>
</reference>
<evidence type="ECO:0000313" key="2">
    <source>
        <dbReference type="Proteomes" id="UP001152320"/>
    </source>
</evidence>
<organism evidence="1 2">
    <name type="scientific">Holothuria leucospilota</name>
    <name type="common">Black long sea cucumber</name>
    <name type="synonym">Mertensiothuria leucospilota</name>
    <dbReference type="NCBI Taxonomy" id="206669"/>
    <lineage>
        <taxon>Eukaryota</taxon>
        <taxon>Metazoa</taxon>
        <taxon>Echinodermata</taxon>
        <taxon>Eleutherozoa</taxon>
        <taxon>Echinozoa</taxon>
        <taxon>Holothuroidea</taxon>
        <taxon>Aspidochirotacea</taxon>
        <taxon>Aspidochirotida</taxon>
        <taxon>Holothuriidae</taxon>
        <taxon>Holothuria</taxon>
    </lineage>
</organism>
<dbReference type="EMBL" id="JAIZAY010000018">
    <property type="protein sequence ID" value="KAJ8024864.1"/>
    <property type="molecule type" value="Genomic_DNA"/>
</dbReference>
<keyword evidence="2" id="KW-1185">Reference proteome</keyword>
<comment type="caution">
    <text evidence="1">The sequence shown here is derived from an EMBL/GenBank/DDBJ whole genome shotgun (WGS) entry which is preliminary data.</text>
</comment>
<name>A0A9Q0YM04_HOLLE</name>
<proteinExistence type="predicted"/>
<dbReference type="AlphaFoldDB" id="A0A9Q0YM04"/>
<dbReference type="Proteomes" id="UP001152320">
    <property type="component" value="Chromosome 18"/>
</dbReference>
<evidence type="ECO:0000313" key="1">
    <source>
        <dbReference type="EMBL" id="KAJ8024864.1"/>
    </source>
</evidence>
<accession>A0A9Q0YM04</accession>
<sequence>MFFLVHNEHKLQEIKHRRLNFPTSSNVWKMTWNAGFLPHFDYLQQAVALKMSEDDMKQLIRHGRDQTYLLGVKCPVKQVSNQLRV</sequence>